<feature type="domain" description="Histidine kinase" evidence="17">
    <location>
        <begin position="266"/>
        <end position="468"/>
    </location>
</feature>
<dbReference type="EC" id="2.7.13.3" evidence="3"/>
<evidence type="ECO:0000256" key="9">
    <source>
        <dbReference type="ARBA" id="ARBA00022741"/>
    </source>
</evidence>
<keyword evidence="6" id="KW-0597">Phosphoprotein</keyword>
<evidence type="ECO:0000256" key="8">
    <source>
        <dbReference type="ARBA" id="ARBA00022692"/>
    </source>
</evidence>
<dbReference type="Gene3D" id="3.30.565.10">
    <property type="entry name" value="Histidine kinase-like ATPase, C-terminal domain"/>
    <property type="match status" value="1"/>
</dbReference>
<feature type="region of interest" description="Disordered" evidence="15">
    <location>
        <begin position="118"/>
        <end position="144"/>
    </location>
</feature>
<accession>A0ABW8ZCN3</accession>
<evidence type="ECO:0000256" key="6">
    <source>
        <dbReference type="ARBA" id="ARBA00022553"/>
    </source>
</evidence>
<comment type="caution">
    <text evidence="19">The sequence shown here is derived from an EMBL/GenBank/DDBJ whole genome shotgun (WGS) entry which is preliminary data.</text>
</comment>
<evidence type="ECO:0000256" key="14">
    <source>
        <dbReference type="ARBA" id="ARBA00023136"/>
    </source>
</evidence>
<gene>
    <name evidence="19" type="ORF">PQR63_19235</name>
</gene>
<protein>
    <recommendedName>
        <fullName evidence="3">histidine kinase</fullName>
        <ecNumber evidence="3">2.7.13.3</ecNumber>
    </recommendedName>
</protein>
<comment type="subcellular location">
    <subcellularLocation>
        <location evidence="2">Cell inner membrane</location>
        <topology evidence="2">Multi-pass membrane protein</topology>
    </subcellularLocation>
</comment>
<comment type="catalytic activity">
    <reaction evidence="1">
        <text>ATP + protein L-histidine = ADP + protein N-phospho-L-histidine.</text>
        <dbReference type="EC" id="2.7.13.3"/>
    </reaction>
</comment>
<evidence type="ECO:0000256" key="5">
    <source>
        <dbReference type="ARBA" id="ARBA00022519"/>
    </source>
</evidence>
<organism evidence="19 20">
    <name type="scientific">Herbaspirillum rhizosphaerae</name>
    <dbReference type="NCBI Taxonomy" id="346179"/>
    <lineage>
        <taxon>Bacteria</taxon>
        <taxon>Pseudomonadati</taxon>
        <taxon>Pseudomonadota</taxon>
        <taxon>Betaproteobacteria</taxon>
        <taxon>Burkholderiales</taxon>
        <taxon>Oxalobacteraceae</taxon>
        <taxon>Herbaspirillum</taxon>
    </lineage>
</organism>
<evidence type="ECO:0000256" key="11">
    <source>
        <dbReference type="ARBA" id="ARBA00022840"/>
    </source>
</evidence>
<evidence type="ECO:0000259" key="18">
    <source>
        <dbReference type="PROSITE" id="PS50885"/>
    </source>
</evidence>
<dbReference type="InterPro" id="IPR036890">
    <property type="entry name" value="HATPase_C_sf"/>
</dbReference>
<keyword evidence="20" id="KW-1185">Reference proteome</keyword>
<dbReference type="SUPFAM" id="SSF55874">
    <property type="entry name" value="ATPase domain of HSP90 chaperone/DNA topoisomerase II/histidine kinase"/>
    <property type="match status" value="1"/>
</dbReference>
<keyword evidence="8 16" id="KW-0812">Transmembrane</keyword>
<dbReference type="CDD" id="cd00075">
    <property type="entry name" value="HATPase"/>
    <property type="match status" value="1"/>
</dbReference>
<dbReference type="PROSITE" id="PS50885">
    <property type="entry name" value="HAMP"/>
    <property type="match status" value="1"/>
</dbReference>
<dbReference type="InterPro" id="IPR050980">
    <property type="entry name" value="2C_sensor_his_kinase"/>
</dbReference>
<keyword evidence="12 16" id="KW-1133">Transmembrane helix</keyword>
<dbReference type="InterPro" id="IPR036097">
    <property type="entry name" value="HisK_dim/P_sf"/>
</dbReference>
<dbReference type="SMART" id="SM00304">
    <property type="entry name" value="HAMP"/>
    <property type="match status" value="1"/>
</dbReference>
<evidence type="ECO:0000256" key="4">
    <source>
        <dbReference type="ARBA" id="ARBA00022475"/>
    </source>
</evidence>
<dbReference type="PROSITE" id="PS50109">
    <property type="entry name" value="HIS_KIN"/>
    <property type="match status" value="1"/>
</dbReference>
<evidence type="ECO:0000256" key="1">
    <source>
        <dbReference type="ARBA" id="ARBA00000085"/>
    </source>
</evidence>
<keyword evidence="14 16" id="KW-0472">Membrane</keyword>
<proteinExistence type="predicted"/>
<evidence type="ECO:0000259" key="17">
    <source>
        <dbReference type="PROSITE" id="PS50109"/>
    </source>
</evidence>
<dbReference type="PRINTS" id="PR00344">
    <property type="entry name" value="BCTRLSENSOR"/>
</dbReference>
<evidence type="ECO:0000256" key="2">
    <source>
        <dbReference type="ARBA" id="ARBA00004429"/>
    </source>
</evidence>
<dbReference type="CDD" id="cd00082">
    <property type="entry name" value="HisKA"/>
    <property type="match status" value="1"/>
</dbReference>
<evidence type="ECO:0000256" key="10">
    <source>
        <dbReference type="ARBA" id="ARBA00022777"/>
    </source>
</evidence>
<feature type="transmembrane region" description="Helical" evidence="16">
    <location>
        <begin position="186"/>
        <end position="205"/>
    </location>
</feature>
<dbReference type="GO" id="GO:0005524">
    <property type="term" value="F:ATP binding"/>
    <property type="evidence" value="ECO:0007669"/>
    <property type="project" value="UniProtKB-KW"/>
</dbReference>
<keyword evidence="9" id="KW-0547">Nucleotide-binding</keyword>
<evidence type="ECO:0000256" key="7">
    <source>
        <dbReference type="ARBA" id="ARBA00022679"/>
    </source>
</evidence>
<feature type="compositionally biased region" description="Pro residues" evidence="15">
    <location>
        <begin position="130"/>
        <end position="142"/>
    </location>
</feature>
<keyword evidence="4" id="KW-1003">Cell membrane</keyword>
<dbReference type="Gene3D" id="1.10.287.130">
    <property type="match status" value="1"/>
</dbReference>
<dbReference type="PANTHER" id="PTHR44936:SF5">
    <property type="entry name" value="SENSOR HISTIDINE KINASE ENVZ"/>
    <property type="match status" value="1"/>
</dbReference>
<dbReference type="InterPro" id="IPR003661">
    <property type="entry name" value="HisK_dim/P_dom"/>
</dbReference>
<evidence type="ECO:0000256" key="12">
    <source>
        <dbReference type="ARBA" id="ARBA00022989"/>
    </source>
</evidence>
<dbReference type="EMBL" id="JAQQFR010000013">
    <property type="protein sequence ID" value="MFL9880540.1"/>
    <property type="molecule type" value="Genomic_DNA"/>
</dbReference>
<dbReference type="Pfam" id="PF00672">
    <property type="entry name" value="HAMP"/>
    <property type="match status" value="1"/>
</dbReference>
<dbReference type="RefSeq" id="WP_408169567.1">
    <property type="nucleotide sequence ID" value="NZ_JAQQFR010000013.1"/>
</dbReference>
<evidence type="ECO:0000256" key="13">
    <source>
        <dbReference type="ARBA" id="ARBA00023012"/>
    </source>
</evidence>
<dbReference type="InterPro" id="IPR004358">
    <property type="entry name" value="Sig_transdc_His_kin-like_C"/>
</dbReference>
<dbReference type="PANTHER" id="PTHR44936">
    <property type="entry name" value="SENSOR PROTEIN CREC"/>
    <property type="match status" value="1"/>
</dbReference>
<keyword evidence="11 19" id="KW-0067">ATP-binding</keyword>
<dbReference type="CDD" id="cd06225">
    <property type="entry name" value="HAMP"/>
    <property type="match status" value="1"/>
</dbReference>
<keyword evidence="7" id="KW-0808">Transferase</keyword>
<keyword evidence="10" id="KW-0418">Kinase</keyword>
<reference evidence="19 20" key="1">
    <citation type="journal article" date="2024" name="Chem. Sci.">
        <title>Discovery of megapolipeptins by genome mining of a Burkholderiales bacteria collection.</title>
        <authorList>
            <person name="Paulo B.S."/>
            <person name="Recchia M.J.J."/>
            <person name="Lee S."/>
            <person name="Fergusson C.H."/>
            <person name="Romanowski S.B."/>
            <person name="Hernandez A."/>
            <person name="Krull N."/>
            <person name="Liu D.Y."/>
            <person name="Cavanagh H."/>
            <person name="Bos A."/>
            <person name="Gray C.A."/>
            <person name="Murphy B.T."/>
            <person name="Linington R.G."/>
            <person name="Eustaquio A.S."/>
        </authorList>
    </citation>
    <scope>NUCLEOTIDE SEQUENCE [LARGE SCALE GENOMIC DNA]</scope>
    <source>
        <strain evidence="19 20">RL21-008-BIB-B</strain>
    </source>
</reference>
<dbReference type="SUPFAM" id="SSF47384">
    <property type="entry name" value="Homodimeric domain of signal transducing histidine kinase"/>
    <property type="match status" value="1"/>
</dbReference>
<dbReference type="SMART" id="SM00387">
    <property type="entry name" value="HATPase_c"/>
    <property type="match status" value="1"/>
</dbReference>
<evidence type="ECO:0000256" key="16">
    <source>
        <dbReference type="SAM" id="Phobius"/>
    </source>
</evidence>
<evidence type="ECO:0000313" key="20">
    <source>
        <dbReference type="Proteomes" id="UP001629214"/>
    </source>
</evidence>
<sequence length="486" mass="53667">MKKIFSSFFSSMANRVFVILLAGIVVATVTTTWLASNERRNTLKEIRYQHVAERVEQFVQALDEISPEARRNVLQAAGSFGFEAAVVDSIGDTVRPSASPMADILKARLGADRQIVVQRESDCTPRPPRKNLPPPPSPPPGKPRMETCRVIYVSLQDKALLRLRLHIPGEAPTWRGRGGDMGSFSGTPYILLFLVLIAMLAYVVARMTARPIKQLASAAVELGRDIDHPPLAEKGPTEIRLAATAFNAMQARIRRQIQHRTHMLAAITHDLQTPLTRLRLRLEKVSDHELQQKLIDDLAVMQGMVREGLDLARSMDSSEAMQRLDIDSLLDSVCADASDAGQPVTLTGSTRAFIVAQPNALRRCLTNLLDNAFKYGQRADVTIALDDLLPNRVLICIRDYGPGIPEDQLEAVFDPFYRLETSRSRDTGGTGLGLTIARNIAENHGALLNLRNYRNGGLEVLLSLPLKQGGGKVRNKQDKPDKPAQN</sequence>
<dbReference type="InterPro" id="IPR005467">
    <property type="entry name" value="His_kinase_dom"/>
</dbReference>
<evidence type="ECO:0000313" key="19">
    <source>
        <dbReference type="EMBL" id="MFL9880540.1"/>
    </source>
</evidence>
<keyword evidence="13" id="KW-0902">Two-component regulatory system</keyword>
<dbReference type="Pfam" id="PF02518">
    <property type="entry name" value="HATPase_c"/>
    <property type="match status" value="1"/>
</dbReference>
<name>A0ABW8ZCN3_9BURK</name>
<dbReference type="Proteomes" id="UP001629214">
    <property type="component" value="Unassembled WGS sequence"/>
</dbReference>
<dbReference type="InterPro" id="IPR003594">
    <property type="entry name" value="HATPase_dom"/>
</dbReference>
<dbReference type="InterPro" id="IPR003660">
    <property type="entry name" value="HAMP_dom"/>
</dbReference>
<keyword evidence="5" id="KW-0997">Cell inner membrane</keyword>
<feature type="domain" description="HAMP" evidence="18">
    <location>
        <begin position="206"/>
        <end position="258"/>
    </location>
</feature>
<evidence type="ECO:0000256" key="15">
    <source>
        <dbReference type="SAM" id="MobiDB-lite"/>
    </source>
</evidence>
<evidence type="ECO:0000256" key="3">
    <source>
        <dbReference type="ARBA" id="ARBA00012438"/>
    </source>
</evidence>